<proteinExistence type="predicted"/>
<gene>
    <name evidence="1" type="ORF">YRYPWZST_CDS0065</name>
</gene>
<sequence length="104" mass="12505">MVTYLKYPARNTVIYNSIHWYLLEIYIKNLQKITPFLCGLSPGTRSSFQFKKRIFPFSQKIFLDRVSRFSIDFSKSRSYFLSNEKIFYGSFLDRSFKIQNVIFL</sequence>
<evidence type="ECO:0000313" key="1">
    <source>
        <dbReference type="EMBL" id="XCH40466.1"/>
    </source>
</evidence>
<organism evidence="1">
    <name type="scientific">Salmonella phage vB_SEnST11_KE23</name>
    <dbReference type="NCBI Taxonomy" id="3161174"/>
    <lineage>
        <taxon>Viruses</taxon>
        <taxon>Duplodnaviria</taxon>
        <taxon>Heunggongvirae</taxon>
        <taxon>Uroviricota</taxon>
        <taxon>Caudoviricetes</taxon>
        <taxon>Vequintavirinae</taxon>
        <taxon>Seunavirus</taxon>
    </lineage>
</organism>
<accession>A0AAU8GG36</accession>
<reference evidence="1" key="1">
    <citation type="submission" date="2024-05" db="EMBL/GenBank/DDBJ databases">
        <authorList>
            <person name="Mugo M.M."/>
            <person name="Musyoki A.M."/>
            <person name="Makumi A.M."/>
            <person name="Mutai I."/>
            <person name="Drechsel O."/>
            <person name="Kering K.K."/>
            <person name="Muturi P."/>
            <person name="Mbae C.K."/>
            <person name="Kariuki S.M."/>
        </authorList>
    </citation>
    <scope>NUCLEOTIDE SEQUENCE</scope>
</reference>
<dbReference type="EMBL" id="PP856722">
    <property type="protein sequence ID" value="XCH40466.1"/>
    <property type="molecule type" value="Genomic_DNA"/>
</dbReference>
<name>A0AAU8GG36_9CAUD</name>
<protein>
    <submittedName>
        <fullName evidence="1">Uncharacterized protein</fullName>
    </submittedName>
</protein>